<protein>
    <submittedName>
        <fullName evidence="1">Uncharacterized protein</fullName>
    </submittedName>
</protein>
<proteinExistence type="predicted"/>
<comment type="caution">
    <text evidence="1">The sequence shown here is derived from an EMBL/GenBank/DDBJ whole genome shotgun (WGS) entry which is preliminary data.</text>
</comment>
<accession>A0A7K4MMD6</accession>
<evidence type="ECO:0000313" key="2">
    <source>
        <dbReference type="Proteomes" id="UP000523105"/>
    </source>
</evidence>
<sequence>MRRRFGSEPIPSIQSQFIGELPKELIEHIHIRRVPQPNFTSTQKYTYINSLPKKIFQAANNEYKAGSVVKHSIFGKGKLIRVEGVGENAKLTILFSGNVKKTLIQKYANLTILESE</sequence>
<reference evidence="1 2" key="1">
    <citation type="journal article" date="2019" name="Environ. Microbiol.">
        <title>Genomics insights into ecotype formation of ammonia-oxidizing archaea in the deep ocean.</title>
        <authorList>
            <person name="Wang Y."/>
            <person name="Huang J.M."/>
            <person name="Cui G.J."/>
            <person name="Nunoura T."/>
            <person name="Takaki Y."/>
            <person name="Li W.L."/>
            <person name="Li J."/>
            <person name="Gao Z.M."/>
            <person name="Takai K."/>
            <person name="Zhang A.Q."/>
            <person name="Stepanauskas R."/>
        </authorList>
    </citation>
    <scope>NUCLEOTIDE SEQUENCE [LARGE SCALE GENOMIC DNA]</scope>
    <source>
        <strain evidence="1 2">L15b</strain>
    </source>
</reference>
<dbReference type="Proteomes" id="UP000523105">
    <property type="component" value="Unassembled WGS sequence"/>
</dbReference>
<dbReference type="EMBL" id="JACASV010000002">
    <property type="protein sequence ID" value="NWJ42730.1"/>
    <property type="molecule type" value="Genomic_DNA"/>
</dbReference>
<dbReference type="AlphaFoldDB" id="A0A7K4MMD6"/>
<dbReference type="Pfam" id="PF21196">
    <property type="entry name" value="PcrA_UvrD_tudor"/>
    <property type="match status" value="1"/>
</dbReference>
<gene>
    <name evidence="1" type="ORF">HX837_00645</name>
</gene>
<evidence type="ECO:0000313" key="1">
    <source>
        <dbReference type="EMBL" id="NWJ42730.1"/>
    </source>
</evidence>
<name>A0A7K4MMD6_9ARCH</name>
<organism evidence="1 2">
    <name type="scientific">Marine Group I thaumarchaeote</name>
    <dbReference type="NCBI Taxonomy" id="2511932"/>
    <lineage>
        <taxon>Archaea</taxon>
        <taxon>Nitrososphaerota</taxon>
        <taxon>Marine Group I</taxon>
    </lineage>
</organism>